<evidence type="ECO:0000313" key="3">
    <source>
        <dbReference type="EMBL" id="KAB5534804.1"/>
    </source>
</evidence>
<dbReference type="PANTHER" id="PTHR31672:SF13">
    <property type="entry name" value="F-BOX PROTEIN CPR30-LIKE"/>
    <property type="match status" value="1"/>
</dbReference>
<feature type="domain" description="F-box" evidence="2">
    <location>
        <begin position="33"/>
        <end position="78"/>
    </location>
</feature>
<dbReference type="AlphaFoldDB" id="A0A5N5KWH5"/>
<name>A0A5N5KWH5_9ROSI</name>
<dbReference type="SMART" id="SM00256">
    <property type="entry name" value="FBOX"/>
    <property type="match status" value="1"/>
</dbReference>
<dbReference type="InterPro" id="IPR006527">
    <property type="entry name" value="F-box-assoc_dom_typ1"/>
</dbReference>
<evidence type="ECO:0000313" key="4">
    <source>
        <dbReference type="Proteomes" id="UP000326939"/>
    </source>
</evidence>
<organism evidence="3 4">
    <name type="scientific">Salix brachista</name>
    <dbReference type="NCBI Taxonomy" id="2182728"/>
    <lineage>
        <taxon>Eukaryota</taxon>
        <taxon>Viridiplantae</taxon>
        <taxon>Streptophyta</taxon>
        <taxon>Embryophyta</taxon>
        <taxon>Tracheophyta</taxon>
        <taxon>Spermatophyta</taxon>
        <taxon>Magnoliopsida</taxon>
        <taxon>eudicotyledons</taxon>
        <taxon>Gunneridae</taxon>
        <taxon>Pentapetalae</taxon>
        <taxon>rosids</taxon>
        <taxon>fabids</taxon>
        <taxon>Malpighiales</taxon>
        <taxon>Salicaceae</taxon>
        <taxon>Saliceae</taxon>
        <taxon>Salix</taxon>
    </lineage>
</organism>
<dbReference type="Gene3D" id="1.20.1280.50">
    <property type="match status" value="1"/>
</dbReference>
<dbReference type="InterPro" id="IPR001810">
    <property type="entry name" value="F-box_dom"/>
</dbReference>
<evidence type="ECO:0000256" key="1">
    <source>
        <dbReference type="SAM" id="MobiDB-lite"/>
    </source>
</evidence>
<protein>
    <recommendedName>
        <fullName evidence="2">F-box domain-containing protein</fullName>
    </recommendedName>
</protein>
<feature type="compositionally biased region" description="Basic residues" evidence="1">
    <location>
        <begin position="1"/>
        <end position="18"/>
    </location>
</feature>
<comment type="caution">
    <text evidence="3">The sequence shown here is derived from an EMBL/GenBank/DDBJ whole genome shotgun (WGS) entry which is preliminary data.</text>
</comment>
<proteinExistence type="predicted"/>
<dbReference type="NCBIfam" id="TIGR01640">
    <property type="entry name" value="F_box_assoc_1"/>
    <property type="match status" value="1"/>
</dbReference>
<dbReference type="PANTHER" id="PTHR31672">
    <property type="entry name" value="BNACNNG10540D PROTEIN"/>
    <property type="match status" value="1"/>
</dbReference>
<dbReference type="CDD" id="cd22157">
    <property type="entry name" value="F-box_AtFBW1-like"/>
    <property type="match status" value="1"/>
</dbReference>
<dbReference type="PROSITE" id="PS50181">
    <property type="entry name" value="FBOX"/>
    <property type="match status" value="1"/>
</dbReference>
<gene>
    <name evidence="3" type="ORF">DKX38_017890</name>
</gene>
<keyword evidence="4" id="KW-1185">Reference proteome</keyword>
<dbReference type="SUPFAM" id="SSF81383">
    <property type="entry name" value="F-box domain"/>
    <property type="match status" value="1"/>
</dbReference>
<dbReference type="InterPro" id="IPR050796">
    <property type="entry name" value="SCF_F-box_component"/>
</dbReference>
<dbReference type="InterPro" id="IPR036047">
    <property type="entry name" value="F-box-like_dom_sf"/>
</dbReference>
<feature type="region of interest" description="Disordered" evidence="1">
    <location>
        <begin position="1"/>
        <end position="31"/>
    </location>
</feature>
<dbReference type="Pfam" id="PF07734">
    <property type="entry name" value="FBA_1"/>
    <property type="match status" value="1"/>
</dbReference>
<dbReference type="InterPro" id="IPR017451">
    <property type="entry name" value="F-box-assoc_interact_dom"/>
</dbReference>
<dbReference type="Pfam" id="PF12937">
    <property type="entry name" value="F-box-like"/>
    <property type="match status" value="1"/>
</dbReference>
<dbReference type="EMBL" id="VDCV01000011">
    <property type="protein sequence ID" value="KAB5534804.1"/>
    <property type="molecule type" value="Genomic_DNA"/>
</dbReference>
<accession>A0A5N5KWH5</accession>
<sequence length="429" mass="48391">MKKLKKTASMGSKRRRTTKQPGSSSSSSTEQSECLVAQLPQALIIDILSRLPIRSILNCKSVCKTWLHLMSDPLFVGLHMERSPANLLIQKTPFERKASTELLLVEIVEEDFSNLEIIRLFPNINFPDTDFRILNSCNGLLCLYEDSYGKSEITVHVCNPVLGEYIDIPVVNTDKKFEQHFAFGFSSGSNEYKVLQTFFPDKDITAAPCLAEIYTVGTGEWRSIGNAPFRLENLDANAFLHDSIHWIEYSSCDGFVSAFDFVLEQFKLVALPPASQIHDGVGLMYPSSVGVIKGCLFMTNGVCMEDEKFEIWVMEEYGIVESWSKKFVLSNLEVQHSISYQPLYFLSSGQILLCEDNESIGVYVPNLERIHEDKFYNGKDSFLVTVHNPSFVSLQDISKVEELKVLRKSLNRTAAAIDDNQNVRVDSCP</sequence>
<dbReference type="Proteomes" id="UP000326939">
    <property type="component" value="Chromosome 11"/>
</dbReference>
<evidence type="ECO:0000259" key="2">
    <source>
        <dbReference type="PROSITE" id="PS50181"/>
    </source>
</evidence>
<reference evidence="4" key="1">
    <citation type="journal article" date="2019" name="Gigascience">
        <title>De novo genome assembly of the endangered Acer yangbiense, a plant species with extremely small populations endemic to Yunnan Province, China.</title>
        <authorList>
            <person name="Yang J."/>
            <person name="Wariss H.M."/>
            <person name="Tao L."/>
            <person name="Zhang R."/>
            <person name="Yun Q."/>
            <person name="Hollingsworth P."/>
            <person name="Dao Z."/>
            <person name="Luo G."/>
            <person name="Guo H."/>
            <person name="Ma Y."/>
            <person name="Sun W."/>
        </authorList>
    </citation>
    <scope>NUCLEOTIDE SEQUENCE [LARGE SCALE GENOMIC DNA]</scope>
    <source>
        <strain evidence="4">cv. br00</strain>
    </source>
</reference>